<evidence type="ECO:0000313" key="18">
    <source>
        <dbReference type="Ensembl" id="ENSAPLP00020003829.1"/>
    </source>
</evidence>
<dbReference type="FunFam" id="3.30.40.10:FF:000136">
    <property type="entry name" value="E3 ubiquitin-protein ligase Topors"/>
    <property type="match status" value="1"/>
</dbReference>
<feature type="domain" description="RING-type" evidence="17">
    <location>
        <begin position="9"/>
        <end position="48"/>
    </location>
</feature>
<proteinExistence type="predicted"/>
<comment type="catalytic activity">
    <reaction evidence="1">
        <text>S-ubiquitinyl-[E2 ubiquitin-conjugating enzyme]-L-cysteine + [acceptor protein]-L-lysine = [E2 ubiquitin-conjugating enzyme]-L-cysteine + N(6)-ubiquitinyl-[acceptor protein]-L-lysine.</text>
        <dbReference type="EC" id="2.3.2.27"/>
    </reaction>
</comment>
<evidence type="ECO:0000256" key="2">
    <source>
        <dbReference type="ARBA" id="ARBA00012483"/>
    </source>
</evidence>
<keyword evidence="4" id="KW-0479">Metal-binding</keyword>
<evidence type="ECO:0000256" key="9">
    <source>
        <dbReference type="ARBA" id="ARBA00023163"/>
    </source>
</evidence>
<evidence type="ECO:0000256" key="5">
    <source>
        <dbReference type="ARBA" id="ARBA00022771"/>
    </source>
</evidence>
<keyword evidence="6" id="KW-0833">Ubl conjugation pathway</keyword>
<dbReference type="GO" id="GO:0061630">
    <property type="term" value="F:ubiquitin protein ligase activity"/>
    <property type="evidence" value="ECO:0007669"/>
    <property type="project" value="UniProtKB-EC"/>
</dbReference>
<dbReference type="GO" id="GO:0008270">
    <property type="term" value="F:zinc ion binding"/>
    <property type="evidence" value="ECO:0007669"/>
    <property type="project" value="UniProtKB-KW"/>
</dbReference>
<dbReference type="EC" id="2.3.2.27" evidence="2"/>
<evidence type="ECO:0000256" key="3">
    <source>
        <dbReference type="ARBA" id="ARBA00022679"/>
    </source>
</evidence>
<evidence type="ECO:0000256" key="15">
    <source>
        <dbReference type="ARBA" id="ARBA00082108"/>
    </source>
</evidence>
<dbReference type="SUPFAM" id="SSF57850">
    <property type="entry name" value="RING/U-box"/>
    <property type="match status" value="1"/>
</dbReference>
<dbReference type="Pfam" id="PF13923">
    <property type="entry name" value="zf-C3HC4_2"/>
    <property type="match status" value="1"/>
</dbReference>
<dbReference type="Gene3D" id="3.30.40.10">
    <property type="entry name" value="Zinc/RING finger domain, C3HC4 (zinc finger)"/>
    <property type="match status" value="1"/>
</dbReference>
<protein>
    <recommendedName>
        <fullName evidence="10">E3 ubiquitin-protein ligase Topors</fullName>
        <ecNumber evidence="2">2.3.2.27</ecNumber>
    </recommendedName>
    <alternativeName>
        <fullName evidence="11">RING-type E3 ubiquitin transferase Topors</fullName>
    </alternativeName>
    <alternativeName>
        <fullName evidence="13">SUMO1-protein E3 ligase Topors</fullName>
    </alternativeName>
    <alternativeName>
        <fullName evidence="12">Topoisomerase I-binding RING finger protein</fullName>
    </alternativeName>
    <alternativeName>
        <fullName evidence="14">Topoisomerase I-binding arginine/serine-rich protein</fullName>
    </alternativeName>
    <alternativeName>
        <fullName evidence="15">Tumor suppressor p53-binding protein 3</fullName>
    </alternativeName>
</protein>
<dbReference type="GO" id="GO:0008630">
    <property type="term" value="P:intrinsic apoptotic signaling pathway in response to DNA damage"/>
    <property type="evidence" value="ECO:0007669"/>
    <property type="project" value="UniProtKB-ARBA"/>
</dbReference>
<evidence type="ECO:0000256" key="14">
    <source>
        <dbReference type="ARBA" id="ARBA00079184"/>
    </source>
</evidence>
<keyword evidence="5 16" id="KW-0863">Zinc-finger</keyword>
<keyword evidence="9" id="KW-0804">Transcription</keyword>
<evidence type="ECO:0000256" key="6">
    <source>
        <dbReference type="ARBA" id="ARBA00022786"/>
    </source>
</evidence>
<evidence type="ECO:0000256" key="11">
    <source>
        <dbReference type="ARBA" id="ARBA00076856"/>
    </source>
</evidence>
<evidence type="ECO:0000313" key="19">
    <source>
        <dbReference type="Proteomes" id="UP000694400"/>
    </source>
</evidence>
<evidence type="ECO:0000256" key="13">
    <source>
        <dbReference type="ARBA" id="ARBA00079040"/>
    </source>
</evidence>
<dbReference type="Proteomes" id="UP000694400">
    <property type="component" value="Unassembled WGS sequence"/>
</dbReference>
<dbReference type="InterPro" id="IPR001841">
    <property type="entry name" value="Znf_RING"/>
</dbReference>
<organism evidence="18 19">
    <name type="scientific">Anas platyrhynchos</name>
    <name type="common">Mallard</name>
    <name type="synonym">Anas boschas</name>
    <dbReference type="NCBI Taxonomy" id="8839"/>
    <lineage>
        <taxon>Eukaryota</taxon>
        <taxon>Metazoa</taxon>
        <taxon>Chordata</taxon>
        <taxon>Craniata</taxon>
        <taxon>Vertebrata</taxon>
        <taxon>Euteleostomi</taxon>
        <taxon>Archelosauria</taxon>
        <taxon>Archosauria</taxon>
        <taxon>Dinosauria</taxon>
        <taxon>Saurischia</taxon>
        <taxon>Theropoda</taxon>
        <taxon>Coelurosauria</taxon>
        <taxon>Aves</taxon>
        <taxon>Neognathae</taxon>
        <taxon>Galloanserae</taxon>
        <taxon>Anseriformes</taxon>
        <taxon>Anatidae</taxon>
        <taxon>Anatinae</taxon>
        <taxon>Anas</taxon>
    </lineage>
</organism>
<accession>A0A8B9QW10</accession>
<dbReference type="GO" id="GO:0006513">
    <property type="term" value="P:protein monoubiquitination"/>
    <property type="evidence" value="ECO:0007669"/>
    <property type="project" value="TreeGrafter"/>
</dbReference>
<dbReference type="Ensembl" id="ENSAPLT00020004121.1">
    <property type="protein sequence ID" value="ENSAPLP00020003829.1"/>
    <property type="gene ID" value="ENSAPLG00020002850.1"/>
</dbReference>
<dbReference type="PANTHER" id="PTHR46077:SF1">
    <property type="entry name" value="TOP1 BINDING ARGININE_SERINE RICH PROTEIN, E3 UBIQUITIN LIGASE"/>
    <property type="match status" value="1"/>
</dbReference>
<dbReference type="PROSITE" id="PS50089">
    <property type="entry name" value="ZF_RING_2"/>
    <property type="match status" value="1"/>
</dbReference>
<evidence type="ECO:0000256" key="7">
    <source>
        <dbReference type="ARBA" id="ARBA00022833"/>
    </source>
</evidence>
<keyword evidence="3" id="KW-0808">Transferase</keyword>
<sequence>MATALESRCPICLDTWDNAGYVMPCLHQFCFQCIQQWMESKPECPLCKRRVSSIIHSVRADNKFEEVVIPPPAEASLVAQPAQEELPDSSPVERDLGVLLDEQLDMSQQRVLAAQKTNCLLGSIKSSVASSGGRGLAHAHAHAKIREEKQTLEV</sequence>
<dbReference type="CDD" id="cd23130">
    <property type="entry name" value="RING-HC_EHV1-like"/>
    <property type="match status" value="1"/>
</dbReference>
<dbReference type="GO" id="GO:0032391">
    <property type="term" value="C:photoreceptor connecting cilium"/>
    <property type="evidence" value="ECO:0007669"/>
    <property type="project" value="UniProtKB-ARBA"/>
</dbReference>
<name>A0A8B9QW10_ANAPL</name>
<evidence type="ECO:0000256" key="16">
    <source>
        <dbReference type="PROSITE-ProRule" id="PRU00175"/>
    </source>
</evidence>
<dbReference type="PANTHER" id="PTHR46077">
    <property type="entry name" value="E3 UBIQUITIN-PROTEIN LIGASE TOPORS"/>
    <property type="match status" value="1"/>
</dbReference>
<evidence type="ECO:0000256" key="8">
    <source>
        <dbReference type="ARBA" id="ARBA00023015"/>
    </source>
</evidence>
<dbReference type="InterPro" id="IPR017907">
    <property type="entry name" value="Znf_RING_CS"/>
</dbReference>
<dbReference type="SMART" id="SM00184">
    <property type="entry name" value="RING"/>
    <property type="match status" value="1"/>
</dbReference>
<reference evidence="18" key="1">
    <citation type="submission" date="2025-05" db="UniProtKB">
        <authorList>
            <consortium name="Ensembl"/>
        </authorList>
    </citation>
    <scope>IDENTIFICATION</scope>
</reference>
<dbReference type="InterPro" id="IPR013083">
    <property type="entry name" value="Znf_RING/FYVE/PHD"/>
</dbReference>
<dbReference type="GO" id="GO:0000209">
    <property type="term" value="P:protein polyubiquitination"/>
    <property type="evidence" value="ECO:0007669"/>
    <property type="project" value="TreeGrafter"/>
</dbReference>
<evidence type="ECO:0000256" key="4">
    <source>
        <dbReference type="ARBA" id="ARBA00022723"/>
    </source>
</evidence>
<dbReference type="PROSITE" id="PS00518">
    <property type="entry name" value="ZF_RING_1"/>
    <property type="match status" value="1"/>
</dbReference>
<keyword evidence="8" id="KW-0805">Transcription regulation</keyword>
<evidence type="ECO:0000256" key="1">
    <source>
        <dbReference type="ARBA" id="ARBA00000900"/>
    </source>
</evidence>
<keyword evidence="7" id="KW-0862">Zinc</keyword>
<dbReference type="Ensembl" id="ENSAPLT00020015390.1">
    <property type="protein sequence ID" value="ENSAPLP00020014285.1"/>
    <property type="gene ID" value="ENSAPLG00020010405.1"/>
</dbReference>
<evidence type="ECO:0000259" key="17">
    <source>
        <dbReference type="PROSITE" id="PS50089"/>
    </source>
</evidence>
<evidence type="ECO:0000256" key="12">
    <source>
        <dbReference type="ARBA" id="ARBA00076940"/>
    </source>
</evidence>
<evidence type="ECO:0000256" key="10">
    <source>
        <dbReference type="ARBA" id="ARBA00071236"/>
    </source>
</evidence>
<dbReference type="AlphaFoldDB" id="A0A8B9QW10"/>